<dbReference type="EMBL" id="JAFIQS020000002">
    <property type="protein sequence ID" value="KAH9485885.1"/>
    <property type="molecule type" value="Genomic_DNA"/>
</dbReference>
<evidence type="ECO:0000313" key="2">
    <source>
        <dbReference type="Proteomes" id="UP000664032"/>
    </source>
</evidence>
<proteinExistence type="predicted"/>
<reference evidence="1" key="1">
    <citation type="submission" date="2021-10" db="EMBL/GenBank/DDBJ databases">
        <title>Psilocybe cubensis genome.</title>
        <authorList>
            <person name="Mckernan K.J."/>
            <person name="Crawford S."/>
            <person name="Trippe A."/>
            <person name="Kane L.T."/>
            <person name="Mclaughlin S."/>
        </authorList>
    </citation>
    <scope>NUCLEOTIDE SEQUENCE</scope>
    <source>
        <strain evidence="1">MGC-MH-2018</strain>
    </source>
</reference>
<name>A0ACB8HFG6_PSICU</name>
<dbReference type="Proteomes" id="UP000664032">
    <property type="component" value="Unassembled WGS sequence"/>
</dbReference>
<keyword evidence="2" id="KW-1185">Reference proteome</keyword>
<organism evidence="1 2">
    <name type="scientific">Psilocybe cubensis</name>
    <name type="common">Psychedelic mushroom</name>
    <name type="synonym">Stropharia cubensis</name>
    <dbReference type="NCBI Taxonomy" id="181762"/>
    <lineage>
        <taxon>Eukaryota</taxon>
        <taxon>Fungi</taxon>
        <taxon>Dikarya</taxon>
        <taxon>Basidiomycota</taxon>
        <taxon>Agaricomycotina</taxon>
        <taxon>Agaricomycetes</taxon>
        <taxon>Agaricomycetidae</taxon>
        <taxon>Agaricales</taxon>
        <taxon>Agaricineae</taxon>
        <taxon>Strophariaceae</taxon>
        <taxon>Psilocybe</taxon>
    </lineage>
</organism>
<comment type="caution">
    <text evidence="1">The sequence shown here is derived from an EMBL/GenBank/DDBJ whole genome shotgun (WGS) entry which is preliminary data.</text>
</comment>
<evidence type="ECO:0000313" key="1">
    <source>
        <dbReference type="EMBL" id="KAH9485885.1"/>
    </source>
</evidence>
<sequence length="270" mass="29138">MPLPPIQRLLPLDDNFKLSSWPPYFRVCVLASPQRLVSVPRAIAIVKEFETIIDGLSDALDFSRTIGADAAASIPYELGGGRGTLGEVDFYTSHEGLMLGYESALTRELPVPPSIDIARSASATANTTAGAGAVDADASRPAKAHYNTGAHFLWIGDRTRQLTGAHVEYFRGIRNPIGIKVGPSMQADELVKVLDVVNPDKETGRVTLITRYGASKTAFSWIMLLPSRNANPEIIAVYETNFCDRAANSFQVVGSEFCHAPSGFSVSLLL</sequence>
<protein>
    <submittedName>
        <fullName evidence="1">Phospho-2-dehydro-3-deoxyheptonate aldolase</fullName>
    </submittedName>
</protein>
<accession>A0ACB8HFG6</accession>
<gene>
    <name evidence="1" type="ORF">JR316_0002800</name>
</gene>